<organism evidence="2 3">
    <name type="scientific">Peptoniphilus grossensis</name>
    <dbReference type="NCBI Taxonomy" id="1465756"/>
    <lineage>
        <taxon>Bacteria</taxon>
        <taxon>Bacillati</taxon>
        <taxon>Bacillota</taxon>
        <taxon>Tissierellia</taxon>
        <taxon>Tissierellales</taxon>
        <taxon>Peptoniphilaceae</taxon>
        <taxon>Peptoniphilus</taxon>
    </lineage>
</organism>
<evidence type="ECO:0000313" key="3">
    <source>
        <dbReference type="Proteomes" id="UP001328425"/>
    </source>
</evidence>
<dbReference type="Proteomes" id="UP001328425">
    <property type="component" value="Unassembled WGS sequence"/>
</dbReference>
<name>A0ABU7XCD9_9FIRM</name>
<reference evidence="2 3" key="1">
    <citation type="submission" date="2022-11" db="EMBL/GenBank/DDBJ databases">
        <title>The First Case of Preauricular Fistular Abscess Caused by Peptoniphilus grossensis.</title>
        <authorList>
            <person name="Byun J.-H."/>
        </authorList>
    </citation>
    <scope>NUCLEOTIDE SEQUENCE [LARGE SCALE GENOMIC DNA]</scope>
    <source>
        <strain evidence="2 3">GYB008</strain>
    </source>
</reference>
<dbReference type="PROSITE" id="PS51257">
    <property type="entry name" value="PROKAR_LIPOPROTEIN"/>
    <property type="match status" value="1"/>
</dbReference>
<dbReference type="SUPFAM" id="SSF53807">
    <property type="entry name" value="Helical backbone' metal receptor"/>
    <property type="match status" value="1"/>
</dbReference>
<dbReference type="Gene3D" id="3.40.50.1980">
    <property type="entry name" value="Nitrogenase molybdenum iron protein domain"/>
    <property type="match status" value="1"/>
</dbReference>
<proteinExistence type="predicted"/>
<evidence type="ECO:0008006" key="4">
    <source>
        <dbReference type="Google" id="ProtNLM"/>
    </source>
</evidence>
<protein>
    <recommendedName>
        <fullName evidence="4">Fe/B12 periplasmic-binding domain-containing protein</fullName>
    </recommendedName>
</protein>
<feature type="compositionally biased region" description="Polar residues" evidence="1">
    <location>
        <begin position="23"/>
        <end position="42"/>
    </location>
</feature>
<keyword evidence="3" id="KW-1185">Reference proteome</keyword>
<feature type="region of interest" description="Disordered" evidence="1">
    <location>
        <begin position="23"/>
        <end position="56"/>
    </location>
</feature>
<gene>
    <name evidence="2" type="ORF">PV361_07515</name>
</gene>
<comment type="caution">
    <text evidence="2">The sequence shown here is derived from an EMBL/GenBank/DDBJ whole genome shotgun (WGS) entry which is preliminary data.</text>
</comment>
<sequence length="191" mass="21564">MKKKYLIILLTIPLIFSGCKKTNSESANSSQEAPKNSTQSEEAQAEDTSAKENQDNQVEEKYNIVALTKNIAIILKEIGYENVGGTVEEAKDLYPDAKIVGSEKNPDTDVIFEVYPDLIITDSSNQSNILSKIHDYNFKKQCRSITNPLSSAPSLEEYIYVFCKDIDYPKYSEENPIPEDLLNKIEKELNQ</sequence>
<evidence type="ECO:0000313" key="2">
    <source>
        <dbReference type="EMBL" id="MEF3318547.1"/>
    </source>
</evidence>
<accession>A0ABU7XCD9</accession>
<evidence type="ECO:0000256" key="1">
    <source>
        <dbReference type="SAM" id="MobiDB-lite"/>
    </source>
</evidence>
<dbReference type="EMBL" id="JARBCY010000048">
    <property type="protein sequence ID" value="MEF3318547.1"/>
    <property type="molecule type" value="Genomic_DNA"/>
</dbReference>
<dbReference type="RefSeq" id="WP_332087600.1">
    <property type="nucleotide sequence ID" value="NZ_JARBCY010000048.1"/>
</dbReference>